<organism evidence="1 2">
    <name type="scientific">Thomasclavelia ramosa</name>
    <dbReference type="NCBI Taxonomy" id="1547"/>
    <lineage>
        <taxon>Bacteria</taxon>
        <taxon>Bacillati</taxon>
        <taxon>Bacillota</taxon>
        <taxon>Erysipelotrichia</taxon>
        <taxon>Erysipelotrichales</taxon>
        <taxon>Coprobacillaceae</taxon>
        <taxon>Thomasclavelia</taxon>
    </lineage>
</organism>
<dbReference type="Proteomes" id="UP000261032">
    <property type="component" value="Unassembled WGS sequence"/>
</dbReference>
<evidence type="ECO:0000313" key="2">
    <source>
        <dbReference type="Proteomes" id="UP000261032"/>
    </source>
</evidence>
<dbReference type="RefSeq" id="WP_117580252.1">
    <property type="nucleotide sequence ID" value="NZ_CAXMZE010000001.1"/>
</dbReference>
<gene>
    <name evidence="1" type="ORF">DXB93_01705</name>
</gene>
<sequence>MLASRNKAQNEQFNDGVINVLEAEDGIIKKNLFNEISFGNRTFGVKRFMDAKVSGNTIERMISVPMECVDVFERSNIIETRDYRTGKKGLYEIVLKQPKYDTAPPSIYITLKGTDIKYVDKRNNQQT</sequence>
<reference evidence="1 2" key="1">
    <citation type="submission" date="2018-08" db="EMBL/GenBank/DDBJ databases">
        <title>A genome reference for cultivated species of the human gut microbiota.</title>
        <authorList>
            <person name="Zou Y."/>
            <person name="Xue W."/>
            <person name="Luo G."/>
        </authorList>
    </citation>
    <scope>NUCLEOTIDE SEQUENCE [LARGE SCALE GENOMIC DNA]</scope>
    <source>
        <strain evidence="1 2">OM06-4</strain>
    </source>
</reference>
<accession>A0A3E3EG89</accession>
<comment type="caution">
    <text evidence="1">The sequence shown here is derived from an EMBL/GenBank/DDBJ whole genome shotgun (WGS) entry which is preliminary data.</text>
</comment>
<dbReference type="EMBL" id="QUSL01000002">
    <property type="protein sequence ID" value="RGD86907.1"/>
    <property type="molecule type" value="Genomic_DNA"/>
</dbReference>
<protein>
    <submittedName>
        <fullName evidence="1">Uncharacterized protein</fullName>
    </submittedName>
</protein>
<dbReference type="AlphaFoldDB" id="A0A3E3EG89"/>
<evidence type="ECO:0000313" key="1">
    <source>
        <dbReference type="EMBL" id="RGD86907.1"/>
    </source>
</evidence>
<name>A0A3E3EG89_9FIRM</name>
<proteinExistence type="predicted"/>